<dbReference type="AlphaFoldDB" id="A0A8X7VD83"/>
<evidence type="ECO:0000313" key="4">
    <source>
        <dbReference type="Proteomes" id="UP000886595"/>
    </source>
</evidence>
<evidence type="ECO:0000256" key="2">
    <source>
        <dbReference type="SAM" id="Phobius"/>
    </source>
</evidence>
<feature type="transmembrane region" description="Helical" evidence="2">
    <location>
        <begin position="220"/>
        <end position="238"/>
    </location>
</feature>
<keyword evidence="4" id="KW-1185">Reference proteome</keyword>
<evidence type="ECO:0000313" key="3">
    <source>
        <dbReference type="EMBL" id="KAG2309275.1"/>
    </source>
</evidence>
<feature type="transmembrane region" description="Helical" evidence="2">
    <location>
        <begin position="191"/>
        <end position="213"/>
    </location>
</feature>
<feature type="region of interest" description="Disordered" evidence="1">
    <location>
        <begin position="1"/>
        <end position="23"/>
    </location>
</feature>
<feature type="compositionally biased region" description="Pro residues" evidence="1">
    <location>
        <begin position="1"/>
        <end position="21"/>
    </location>
</feature>
<dbReference type="EMBL" id="JAAMPC010000006">
    <property type="protein sequence ID" value="KAG2309275.1"/>
    <property type="molecule type" value="Genomic_DNA"/>
</dbReference>
<keyword evidence="2" id="KW-0472">Membrane</keyword>
<keyword evidence="2" id="KW-1133">Transmembrane helix</keyword>
<organism evidence="3 4">
    <name type="scientific">Brassica carinata</name>
    <name type="common">Ethiopian mustard</name>
    <name type="synonym">Abyssinian cabbage</name>
    <dbReference type="NCBI Taxonomy" id="52824"/>
    <lineage>
        <taxon>Eukaryota</taxon>
        <taxon>Viridiplantae</taxon>
        <taxon>Streptophyta</taxon>
        <taxon>Embryophyta</taxon>
        <taxon>Tracheophyta</taxon>
        <taxon>Spermatophyta</taxon>
        <taxon>Magnoliopsida</taxon>
        <taxon>eudicotyledons</taxon>
        <taxon>Gunneridae</taxon>
        <taxon>Pentapetalae</taxon>
        <taxon>rosids</taxon>
        <taxon>malvids</taxon>
        <taxon>Brassicales</taxon>
        <taxon>Brassicaceae</taxon>
        <taxon>Brassiceae</taxon>
        <taxon>Brassica</taxon>
    </lineage>
</organism>
<feature type="transmembrane region" description="Helical" evidence="2">
    <location>
        <begin position="244"/>
        <end position="266"/>
    </location>
</feature>
<gene>
    <name evidence="3" type="ORF">Bca52824_029023</name>
</gene>
<keyword evidence="2" id="KW-0812">Transmembrane</keyword>
<comment type="caution">
    <text evidence="3">The sequence shown here is derived from an EMBL/GenBank/DDBJ whole genome shotgun (WGS) entry which is preliminary data.</text>
</comment>
<name>A0A8X7VD83_BRACI</name>
<protein>
    <submittedName>
        <fullName evidence="3">Uncharacterized protein</fullName>
    </submittedName>
</protein>
<proteinExistence type="predicted"/>
<evidence type="ECO:0000256" key="1">
    <source>
        <dbReference type="SAM" id="MobiDB-lite"/>
    </source>
</evidence>
<dbReference type="Proteomes" id="UP000886595">
    <property type="component" value="Unassembled WGS sequence"/>
</dbReference>
<accession>A0A8X7VD83</accession>
<sequence length="303" mass="33815">MVTAPLPPWFRPPTDPSPCKFPPLGSLSPIEPLEPPDPPDAPALLRFLTAFSSLSPRALVQTLDLVFPFSTTESRSAPIRHNDLVTGLCSITAKYETLLLSYPSLCDNFHPTMDSFKIVEPIFYSAIECSLRVTFFYSAIEFFCLLLPGFRSLSYYHGFCIVAAHAVRSAFGLEDWSTDNLLFVLFKGSAYWCHITSAIIASVKIVIPALAAVPITSIRSLIVFFVFHGVITLLKPSVVEIRGYLSNVSCLCIMIASIFVFLLAFCCSKVVSQYGFVNYKILFVQKKKSSILDLCFEYRLTRE</sequence>
<reference evidence="3 4" key="1">
    <citation type="submission" date="2020-02" db="EMBL/GenBank/DDBJ databases">
        <authorList>
            <person name="Ma Q."/>
            <person name="Huang Y."/>
            <person name="Song X."/>
            <person name="Pei D."/>
        </authorList>
    </citation>
    <scope>NUCLEOTIDE SEQUENCE [LARGE SCALE GENOMIC DNA]</scope>
    <source>
        <strain evidence="3">Sxm20200214</strain>
        <tissue evidence="3">Leaf</tissue>
    </source>
</reference>